<dbReference type="EMBL" id="BMHZ01000001">
    <property type="protein sequence ID" value="GGG92088.1"/>
    <property type="molecule type" value="Genomic_DNA"/>
</dbReference>
<accession>A0ABQ1XGJ4</accession>
<name>A0ABQ1XGJ4_9SPHI</name>
<evidence type="ECO:0000313" key="3">
    <source>
        <dbReference type="Proteomes" id="UP000642938"/>
    </source>
</evidence>
<keyword evidence="3" id="KW-1185">Reference proteome</keyword>
<feature type="transmembrane region" description="Helical" evidence="1">
    <location>
        <begin position="20"/>
        <end position="41"/>
    </location>
</feature>
<proteinExistence type="predicted"/>
<evidence type="ECO:0000256" key="1">
    <source>
        <dbReference type="SAM" id="Phobius"/>
    </source>
</evidence>
<comment type="caution">
    <text evidence="2">The sequence shown here is derived from an EMBL/GenBank/DDBJ whole genome shotgun (WGS) entry which is preliminary data.</text>
</comment>
<gene>
    <name evidence="2" type="ORF">GCM10007422_01280</name>
</gene>
<evidence type="ECO:0000313" key="2">
    <source>
        <dbReference type="EMBL" id="GGG92088.1"/>
    </source>
</evidence>
<sequence length="74" mass="8343">MVLLDIYLKKGYDLGPCLINMPLVTVLLPFLPLAIGIKVNIIKLCVAYFNLPMYNSCAIVEDHCILKCLIPLMY</sequence>
<keyword evidence="1" id="KW-1133">Transmembrane helix</keyword>
<organism evidence="2 3">
    <name type="scientific">Pedobacter zeae</name>
    <dbReference type="NCBI Taxonomy" id="1737356"/>
    <lineage>
        <taxon>Bacteria</taxon>
        <taxon>Pseudomonadati</taxon>
        <taxon>Bacteroidota</taxon>
        <taxon>Sphingobacteriia</taxon>
        <taxon>Sphingobacteriales</taxon>
        <taxon>Sphingobacteriaceae</taxon>
        <taxon>Pedobacter</taxon>
    </lineage>
</organism>
<protein>
    <submittedName>
        <fullName evidence="2">Uncharacterized protein</fullName>
    </submittedName>
</protein>
<keyword evidence="1" id="KW-0812">Transmembrane</keyword>
<reference evidence="3" key="1">
    <citation type="journal article" date="2019" name="Int. J. Syst. Evol. Microbiol.">
        <title>The Global Catalogue of Microorganisms (GCM) 10K type strain sequencing project: providing services to taxonomists for standard genome sequencing and annotation.</title>
        <authorList>
            <consortium name="The Broad Institute Genomics Platform"/>
            <consortium name="The Broad Institute Genome Sequencing Center for Infectious Disease"/>
            <person name="Wu L."/>
            <person name="Ma J."/>
        </authorList>
    </citation>
    <scope>NUCLEOTIDE SEQUENCE [LARGE SCALE GENOMIC DNA]</scope>
    <source>
        <strain evidence="3">CGMCC 1.15287</strain>
    </source>
</reference>
<dbReference type="Proteomes" id="UP000642938">
    <property type="component" value="Unassembled WGS sequence"/>
</dbReference>
<keyword evidence="1" id="KW-0472">Membrane</keyword>